<reference evidence="3 4" key="1">
    <citation type="submission" date="2016-04" db="EMBL/GenBank/DDBJ databases">
        <title>Draft genome sequence of freshwater magnetotactic bacteria Magnetospirillum marisnigri SP-1 and Magnetospirillum moscoviense BB-1.</title>
        <authorList>
            <person name="Koziaeva V."/>
            <person name="Dziuba M.V."/>
            <person name="Ivanov T.M."/>
            <person name="Kuznetsov B."/>
            <person name="Grouzdev D.S."/>
        </authorList>
    </citation>
    <scope>NUCLEOTIDE SEQUENCE [LARGE SCALE GENOMIC DNA]</scope>
    <source>
        <strain evidence="3 4">BB-1</strain>
    </source>
</reference>
<comment type="similarity">
    <text evidence="1 2">Belongs to the phD/YefM antitoxin family.</text>
</comment>
<dbReference type="AlphaFoldDB" id="A0A178M868"/>
<dbReference type="InterPro" id="IPR036165">
    <property type="entry name" value="YefM-like_sf"/>
</dbReference>
<dbReference type="Pfam" id="PF02604">
    <property type="entry name" value="PhdYeFM_antitox"/>
    <property type="match status" value="1"/>
</dbReference>
<gene>
    <name evidence="3" type="ORF">A6A05_17185</name>
</gene>
<name>A0A178M868_9PROT</name>
<dbReference type="EMBL" id="LWQU01000190">
    <property type="protein sequence ID" value="OAN44960.1"/>
    <property type="molecule type" value="Genomic_DNA"/>
</dbReference>
<comment type="caution">
    <text evidence="3">The sequence shown here is derived from an EMBL/GenBank/DDBJ whole genome shotgun (WGS) entry which is preliminary data.</text>
</comment>
<dbReference type="PANTHER" id="PTHR33713">
    <property type="entry name" value="ANTITOXIN YAFN-RELATED"/>
    <property type="match status" value="1"/>
</dbReference>
<dbReference type="SUPFAM" id="SSF143120">
    <property type="entry name" value="YefM-like"/>
    <property type="match status" value="1"/>
</dbReference>
<dbReference type="OrthoDB" id="9800503at2"/>
<dbReference type="RefSeq" id="WP_068504331.1">
    <property type="nucleotide sequence ID" value="NZ_LWQU01000190.1"/>
</dbReference>
<dbReference type="STRING" id="1437059.A6A05_17185"/>
<keyword evidence="4" id="KW-1185">Reference proteome</keyword>
<dbReference type="NCBIfam" id="TIGR01552">
    <property type="entry name" value="phd_fam"/>
    <property type="match status" value="1"/>
</dbReference>
<evidence type="ECO:0000256" key="1">
    <source>
        <dbReference type="ARBA" id="ARBA00009981"/>
    </source>
</evidence>
<dbReference type="InterPro" id="IPR006442">
    <property type="entry name" value="Antitoxin_Phd/YefM"/>
</dbReference>
<comment type="function">
    <text evidence="2">Antitoxin component of a type II toxin-antitoxin (TA) system.</text>
</comment>
<dbReference type="Proteomes" id="UP000078543">
    <property type="component" value="Unassembled WGS sequence"/>
</dbReference>
<evidence type="ECO:0000256" key="2">
    <source>
        <dbReference type="RuleBase" id="RU362080"/>
    </source>
</evidence>
<dbReference type="Gene3D" id="3.40.1620.10">
    <property type="entry name" value="YefM-like domain"/>
    <property type="match status" value="1"/>
</dbReference>
<dbReference type="PANTHER" id="PTHR33713:SF10">
    <property type="entry name" value="ANTITOXIN YAFN"/>
    <property type="match status" value="1"/>
</dbReference>
<organism evidence="3 4">
    <name type="scientific">Magnetospirillum moscoviense</name>
    <dbReference type="NCBI Taxonomy" id="1437059"/>
    <lineage>
        <taxon>Bacteria</taxon>
        <taxon>Pseudomonadati</taxon>
        <taxon>Pseudomonadota</taxon>
        <taxon>Alphaproteobacteria</taxon>
        <taxon>Rhodospirillales</taxon>
        <taxon>Rhodospirillaceae</taxon>
        <taxon>Magnetospirillum</taxon>
    </lineage>
</organism>
<protein>
    <recommendedName>
        <fullName evidence="2">Antitoxin</fullName>
    </recommendedName>
</protein>
<sequence>MPQVSIADAKNHLPRLVQRVETGEAVHITRRGRPVAVLLSEDEYGRLTGERAGFMEFLRRWRSEAAAEGIGFAEAEDFKNLRDNSLGREVTWD</sequence>
<dbReference type="InterPro" id="IPR051405">
    <property type="entry name" value="phD/YefM_antitoxin"/>
</dbReference>
<evidence type="ECO:0000313" key="4">
    <source>
        <dbReference type="Proteomes" id="UP000078543"/>
    </source>
</evidence>
<proteinExistence type="inferred from homology"/>
<evidence type="ECO:0000313" key="3">
    <source>
        <dbReference type="EMBL" id="OAN44960.1"/>
    </source>
</evidence>
<accession>A0A178M868</accession>